<reference evidence="10" key="1">
    <citation type="submission" date="2023-05" db="EMBL/GenBank/DDBJ databases">
        <authorList>
            <person name="Du J."/>
        </authorList>
    </citation>
    <scope>NUCLEOTIDE SEQUENCE</scope>
    <source>
        <strain evidence="10">UMB1064</strain>
    </source>
</reference>
<evidence type="ECO:0000256" key="6">
    <source>
        <dbReference type="ARBA" id="ARBA00038076"/>
    </source>
</evidence>
<keyword evidence="5 8" id="KW-0472">Membrane</keyword>
<feature type="domain" description="ABC3 transporter permease C-terminal" evidence="9">
    <location>
        <begin position="351"/>
        <end position="468"/>
    </location>
</feature>
<comment type="caution">
    <text evidence="10">The sequence shown here is derived from an EMBL/GenBank/DDBJ whole genome shotgun (WGS) entry which is preliminary data.</text>
</comment>
<evidence type="ECO:0000259" key="9">
    <source>
        <dbReference type="Pfam" id="PF02687"/>
    </source>
</evidence>
<protein>
    <submittedName>
        <fullName evidence="10">ABC transporter permease</fullName>
    </submittedName>
</protein>
<keyword evidence="3 8" id="KW-0812">Transmembrane</keyword>
<evidence type="ECO:0000256" key="8">
    <source>
        <dbReference type="SAM" id="Phobius"/>
    </source>
</evidence>
<evidence type="ECO:0000256" key="5">
    <source>
        <dbReference type="ARBA" id="ARBA00023136"/>
    </source>
</evidence>
<proteinExistence type="inferred from homology"/>
<evidence type="ECO:0000256" key="2">
    <source>
        <dbReference type="ARBA" id="ARBA00022475"/>
    </source>
</evidence>
<reference evidence="10" key="2">
    <citation type="submission" date="2024-05" db="EMBL/GenBank/DDBJ databases">
        <authorList>
            <person name="Wolfe A."/>
        </authorList>
    </citation>
    <scope>NUCLEOTIDE SEQUENCE</scope>
    <source>
        <strain evidence="10">UMB1064</strain>
    </source>
</reference>
<evidence type="ECO:0000256" key="3">
    <source>
        <dbReference type="ARBA" id="ARBA00022692"/>
    </source>
</evidence>
<feature type="region of interest" description="Disordered" evidence="7">
    <location>
        <begin position="86"/>
        <end position="105"/>
    </location>
</feature>
<dbReference type="RefSeq" id="WP_284827194.1">
    <property type="nucleotide sequence ID" value="NZ_JASOOY020000007.1"/>
</dbReference>
<keyword evidence="2" id="KW-1003">Cell membrane</keyword>
<dbReference type="Pfam" id="PF02687">
    <property type="entry name" value="FtsX"/>
    <property type="match status" value="1"/>
</dbReference>
<dbReference type="GO" id="GO:0005886">
    <property type="term" value="C:plasma membrane"/>
    <property type="evidence" value="ECO:0007669"/>
    <property type="project" value="UniProtKB-SubCell"/>
</dbReference>
<comment type="subcellular location">
    <subcellularLocation>
        <location evidence="1">Cell membrane</location>
        <topology evidence="1">Multi-pass membrane protein</topology>
    </subcellularLocation>
</comment>
<feature type="transmembrane region" description="Helical" evidence="8">
    <location>
        <begin position="348"/>
        <end position="372"/>
    </location>
</feature>
<organism evidence="10 11">
    <name type="scientific">Corynebacterium amycolatum</name>
    <dbReference type="NCBI Taxonomy" id="43765"/>
    <lineage>
        <taxon>Bacteria</taxon>
        <taxon>Bacillati</taxon>
        <taxon>Actinomycetota</taxon>
        <taxon>Actinomycetes</taxon>
        <taxon>Mycobacteriales</taxon>
        <taxon>Corynebacteriaceae</taxon>
        <taxon>Corynebacterium</taxon>
    </lineage>
</organism>
<comment type="similarity">
    <text evidence="6">Belongs to the ABC-4 integral membrane protein family.</text>
</comment>
<evidence type="ECO:0000313" key="10">
    <source>
        <dbReference type="EMBL" id="MEO3716360.1"/>
    </source>
</evidence>
<feature type="transmembrane region" description="Helical" evidence="8">
    <location>
        <begin position="42"/>
        <end position="64"/>
    </location>
</feature>
<dbReference type="AlphaFoldDB" id="A0AAW9ST65"/>
<evidence type="ECO:0000256" key="1">
    <source>
        <dbReference type="ARBA" id="ARBA00004651"/>
    </source>
</evidence>
<dbReference type="PANTHER" id="PTHR30572">
    <property type="entry name" value="MEMBRANE COMPONENT OF TRANSPORTER-RELATED"/>
    <property type="match status" value="1"/>
</dbReference>
<evidence type="ECO:0000256" key="7">
    <source>
        <dbReference type="SAM" id="MobiDB-lite"/>
    </source>
</evidence>
<gene>
    <name evidence="10" type="ORF">QP460_001975</name>
</gene>
<feature type="transmembrane region" description="Helical" evidence="8">
    <location>
        <begin position="437"/>
        <end position="467"/>
    </location>
</feature>
<dbReference type="EMBL" id="JASOOY020000007">
    <property type="protein sequence ID" value="MEO3716360.1"/>
    <property type="molecule type" value="Genomic_DNA"/>
</dbReference>
<dbReference type="InterPro" id="IPR050250">
    <property type="entry name" value="Macrolide_Exporter_MacB"/>
</dbReference>
<accession>A0AAW9ST65</accession>
<dbReference type="PANTHER" id="PTHR30572:SF4">
    <property type="entry name" value="ABC TRANSPORTER PERMEASE YTRF"/>
    <property type="match status" value="1"/>
</dbReference>
<dbReference type="Proteomes" id="UP001223646">
    <property type="component" value="Unassembled WGS sequence"/>
</dbReference>
<keyword evidence="4 8" id="KW-1133">Transmembrane helix</keyword>
<dbReference type="InterPro" id="IPR003838">
    <property type="entry name" value="ABC3_permease_C"/>
</dbReference>
<name>A0AAW9ST65_CORAY</name>
<feature type="transmembrane region" description="Helical" evidence="8">
    <location>
        <begin position="392"/>
        <end position="417"/>
    </location>
</feature>
<dbReference type="GO" id="GO:0022857">
    <property type="term" value="F:transmembrane transporter activity"/>
    <property type="evidence" value="ECO:0007669"/>
    <property type="project" value="TreeGrafter"/>
</dbReference>
<evidence type="ECO:0000256" key="4">
    <source>
        <dbReference type="ARBA" id="ARBA00022989"/>
    </source>
</evidence>
<sequence length="477" mass="50019">MTTNKETESKSRPSFLYAATPYLGALLEAWHELRINRGRIMLSLVSVAAAVWAMTTVIALGNILTSSQDAVTAQSTGIAGTVTLTAGASSSGSEDSGDFGDGGFGGDSSAGTMADSFGSFGGAGVGGNGPDDLSVLNPDGSINDAFSTATHRLVKTTHANLWSRVRMQPATPEQNMDDCAPDDYECFSPGTPELIAADPGWFDIYARTIVQGRRLEDADGQRLMNPVVVNDQFYESLGNPALADHPTFRLKETGNTTFTVVGVYKSLGSWDAPSIVTHYDSFLNAGYEGQVGEPQLLVATPEESAKENQKALHNIFQAELGPSWKVNTSLSEKDTQISQEMNNTITTALGIIGGIVIALGALGLLTVSIVTIGHRVREIGIRRAMGASAGRIFISVFLESIVATTVAGVVGVIASIITVKQLPLDKMLALPLETGAVAYPVTAAVIGVLVATFVGALAGIIPATIAVRVKPIDAIRF</sequence>
<evidence type="ECO:0000313" key="11">
    <source>
        <dbReference type="Proteomes" id="UP001223646"/>
    </source>
</evidence>